<evidence type="ECO:0000313" key="2">
    <source>
        <dbReference type="EMBL" id="WXB75874.1"/>
    </source>
</evidence>
<evidence type="ECO:0000313" key="3">
    <source>
        <dbReference type="Proteomes" id="UP001382727"/>
    </source>
</evidence>
<dbReference type="Proteomes" id="UP001382727">
    <property type="component" value="Chromosome"/>
</dbReference>
<organism evidence="2 3">
    <name type="scientific">Janibacter alittae</name>
    <dbReference type="NCBI Taxonomy" id="3115209"/>
    <lineage>
        <taxon>Bacteria</taxon>
        <taxon>Bacillati</taxon>
        <taxon>Actinomycetota</taxon>
        <taxon>Actinomycetes</taxon>
        <taxon>Micrococcales</taxon>
        <taxon>Intrasporangiaceae</taxon>
        <taxon>Janibacter</taxon>
    </lineage>
</organism>
<protein>
    <submittedName>
        <fullName evidence="2">TadE family type IV pilus minor pilin</fullName>
    </submittedName>
</protein>
<dbReference type="RefSeq" id="WP_338748644.1">
    <property type="nucleotide sequence ID" value="NZ_CP144913.1"/>
</dbReference>
<proteinExistence type="predicted"/>
<name>A0ABZ2MFP1_9MICO</name>
<keyword evidence="3" id="KW-1185">Reference proteome</keyword>
<evidence type="ECO:0000256" key="1">
    <source>
        <dbReference type="SAM" id="MobiDB-lite"/>
    </source>
</evidence>
<sequence length="110" mass="11397">MVTAELALTIPAVIVVLVTCLSALAWGVDQVRCVDAARVAVRELARGESTARSVRDAQQTAPESATVEVSRPGADVTVAVTAPAPVGLAWVGQETRCSSTARRESPDDAP</sequence>
<dbReference type="InterPro" id="IPR049790">
    <property type="entry name" value="Rv3655c/TadE"/>
</dbReference>
<reference evidence="2 3" key="1">
    <citation type="submission" date="2024-02" db="EMBL/GenBank/DDBJ databases">
        <title>Janibacter sp. nov., isolated from gut of marine sandworm.</title>
        <authorList>
            <person name="Kim B."/>
            <person name="Jun M.O."/>
            <person name="Shin N.-R."/>
        </authorList>
    </citation>
    <scope>NUCLEOTIDE SEQUENCE [LARGE SCALE GENOMIC DNA]</scope>
    <source>
        <strain evidence="2 3">A1S7</strain>
    </source>
</reference>
<gene>
    <name evidence="2" type="ORF">V1351_13085</name>
</gene>
<feature type="region of interest" description="Disordered" evidence="1">
    <location>
        <begin position="50"/>
        <end position="70"/>
    </location>
</feature>
<accession>A0ABZ2MFP1</accession>
<feature type="compositionally biased region" description="Polar residues" evidence="1">
    <location>
        <begin position="50"/>
        <end position="63"/>
    </location>
</feature>
<dbReference type="EMBL" id="CP144913">
    <property type="protein sequence ID" value="WXB75874.1"/>
    <property type="molecule type" value="Genomic_DNA"/>
</dbReference>
<dbReference type="NCBIfam" id="NF041390">
    <property type="entry name" value="TadE_Rv3655c"/>
    <property type="match status" value="1"/>
</dbReference>